<dbReference type="EMBL" id="VZRE01013310">
    <property type="protein sequence ID" value="NWU15937.1"/>
    <property type="molecule type" value="Genomic_DNA"/>
</dbReference>
<dbReference type="PANTHER" id="PTHR12151:SF2">
    <property type="entry name" value="PROTEIN SCO2 HOMOLOG, MITOCHONDRIAL"/>
    <property type="match status" value="1"/>
</dbReference>
<dbReference type="GO" id="GO:0033617">
    <property type="term" value="P:mitochondrial respiratory chain complex IV assembly"/>
    <property type="evidence" value="ECO:0007669"/>
    <property type="project" value="TreeGrafter"/>
</dbReference>
<evidence type="ECO:0000313" key="3">
    <source>
        <dbReference type="EMBL" id="NWU15937.1"/>
    </source>
</evidence>
<evidence type="ECO:0000313" key="4">
    <source>
        <dbReference type="Proteomes" id="UP000543364"/>
    </source>
</evidence>
<dbReference type="Gene3D" id="3.40.30.10">
    <property type="entry name" value="Glutaredoxin"/>
    <property type="match status" value="1"/>
</dbReference>
<sequence>PPDADGDYVVDHSVLTFLLGPDGLVRDCYGRSRTAEELAKSVRAHMESYEPLPPG</sequence>
<protein>
    <submittedName>
        <fullName evidence="3">SCO2 protein</fullName>
    </submittedName>
</protein>
<accession>A0A7K5UGZ4</accession>
<proteinExistence type="inferred from homology"/>
<comment type="similarity">
    <text evidence="1">Belongs to the SCO1/2 family.</text>
</comment>
<dbReference type="GO" id="GO:0046872">
    <property type="term" value="F:metal ion binding"/>
    <property type="evidence" value="ECO:0007669"/>
    <property type="project" value="UniProtKB-KW"/>
</dbReference>
<comment type="caution">
    <text evidence="3">The sequence shown here is derived from an EMBL/GenBank/DDBJ whole genome shotgun (WGS) entry which is preliminary data.</text>
</comment>
<dbReference type="InterPro" id="IPR003782">
    <property type="entry name" value="SCO1/SenC"/>
</dbReference>
<name>A0A7K5UGZ4_CEPOR</name>
<keyword evidence="4" id="KW-1185">Reference proteome</keyword>
<feature type="non-terminal residue" evidence="3">
    <location>
        <position position="55"/>
    </location>
</feature>
<dbReference type="SUPFAM" id="SSF52833">
    <property type="entry name" value="Thioredoxin-like"/>
    <property type="match status" value="1"/>
</dbReference>
<dbReference type="Proteomes" id="UP000543364">
    <property type="component" value="Unassembled WGS sequence"/>
</dbReference>
<dbReference type="AlphaFoldDB" id="A0A7K5UGZ4"/>
<dbReference type="InterPro" id="IPR036249">
    <property type="entry name" value="Thioredoxin-like_sf"/>
</dbReference>
<reference evidence="3 4" key="1">
    <citation type="submission" date="2019-09" db="EMBL/GenBank/DDBJ databases">
        <title>Bird 10,000 Genomes (B10K) Project - Family phase.</title>
        <authorList>
            <person name="Zhang G."/>
        </authorList>
    </citation>
    <scope>NUCLEOTIDE SEQUENCE [LARGE SCALE GENOMIC DNA]</scope>
    <source>
        <strain evidence="3">B10K-DU-001-01</strain>
        <tissue evidence="3">Muscle</tissue>
    </source>
</reference>
<dbReference type="PANTHER" id="PTHR12151">
    <property type="entry name" value="ELECTRON TRANSPORT PROTIN SCO1/SENC FAMILY MEMBER"/>
    <property type="match status" value="1"/>
</dbReference>
<dbReference type="GO" id="GO:0005739">
    <property type="term" value="C:mitochondrion"/>
    <property type="evidence" value="ECO:0007669"/>
    <property type="project" value="GOC"/>
</dbReference>
<evidence type="ECO:0000256" key="2">
    <source>
        <dbReference type="PIRSR" id="PIRSR603782-1"/>
    </source>
</evidence>
<keyword evidence="2" id="KW-0479">Metal-binding</keyword>
<gene>
    <name evidence="3" type="primary">Sco2</name>
    <name evidence="3" type="ORF">CEPORN_R15639</name>
</gene>
<feature type="non-terminal residue" evidence="3">
    <location>
        <position position="1"/>
    </location>
</feature>
<evidence type="ECO:0000256" key="1">
    <source>
        <dbReference type="ARBA" id="ARBA00010996"/>
    </source>
</evidence>
<organism evidence="3 4">
    <name type="scientific">Cephalopterus ornatus</name>
    <name type="common">Amazonian umbrellabird</name>
    <dbReference type="NCBI Taxonomy" id="114276"/>
    <lineage>
        <taxon>Eukaryota</taxon>
        <taxon>Metazoa</taxon>
        <taxon>Chordata</taxon>
        <taxon>Craniata</taxon>
        <taxon>Vertebrata</taxon>
        <taxon>Euteleostomi</taxon>
        <taxon>Archelosauria</taxon>
        <taxon>Archosauria</taxon>
        <taxon>Dinosauria</taxon>
        <taxon>Saurischia</taxon>
        <taxon>Theropoda</taxon>
        <taxon>Coelurosauria</taxon>
        <taxon>Aves</taxon>
        <taxon>Neognathae</taxon>
        <taxon>Neoaves</taxon>
        <taxon>Telluraves</taxon>
        <taxon>Australaves</taxon>
        <taxon>Passeriformes</taxon>
        <taxon>Cotingidae</taxon>
        <taxon>Cephalopterus</taxon>
    </lineage>
</organism>
<keyword evidence="2" id="KW-0186">Copper</keyword>
<feature type="binding site" evidence="2">
    <location>
        <position position="12"/>
    </location>
    <ligand>
        <name>Cu cation</name>
        <dbReference type="ChEBI" id="CHEBI:23378"/>
    </ligand>
</feature>